<evidence type="ECO:0000313" key="2">
    <source>
        <dbReference type="EMBL" id="KKU96316.1"/>
    </source>
</evidence>
<keyword evidence="1" id="KW-0472">Membrane</keyword>
<evidence type="ECO:0008006" key="4">
    <source>
        <dbReference type="Google" id="ProtNLM"/>
    </source>
</evidence>
<dbReference type="Proteomes" id="UP000034661">
    <property type="component" value="Unassembled WGS sequence"/>
</dbReference>
<keyword evidence="1" id="KW-0812">Transmembrane</keyword>
<name>A0A0G1UQH2_9BACT</name>
<proteinExistence type="predicted"/>
<feature type="transmembrane region" description="Helical" evidence="1">
    <location>
        <begin position="12"/>
        <end position="32"/>
    </location>
</feature>
<evidence type="ECO:0000313" key="3">
    <source>
        <dbReference type="Proteomes" id="UP000034661"/>
    </source>
</evidence>
<gene>
    <name evidence="2" type="ORF">UY27_C0001G0009</name>
</gene>
<comment type="caution">
    <text evidence="2">The sequence shown here is derived from an EMBL/GenBank/DDBJ whole genome shotgun (WGS) entry which is preliminary data.</text>
</comment>
<protein>
    <recommendedName>
        <fullName evidence="4">Type 4 fimbrial biogenesis protein PilX N-terminal domain-containing protein</fullName>
    </recommendedName>
</protein>
<accession>A0A0G1UQH2</accession>
<reference evidence="2 3" key="1">
    <citation type="journal article" date="2015" name="Nature">
        <title>rRNA introns, odd ribosomes, and small enigmatic genomes across a large radiation of phyla.</title>
        <authorList>
            <person name="Brown C.T."/>
            <person name="Hug L.A."/>
            <person name="Thomas B.C."/>
            <person name="Sharon I."/>
            <person name="Castelle C.J."/>
            <person name="Singh A."/>
            <person name="Wilkins M.J."/>
            <person name="Williams K.H."/>
            <person name="Banfield J.F."/>
        </authorList>
    </citation>
    <scope>NUCLEOTIDE SEQUENCE [LARGE SCALE GENOMIC DNA]</scope>
</reference>
<keyword evidence="1" id="KW-1133">Transmembrane helix</keyword>
<dbReference type="AlphaFoldDB" id="A0A0G1UQH2"/>
<organism evidence="2 3">
    <name type="scientific">Candidatus Gottesmanbacteria bacterium GW2011_GWA1_48_13</name>
    <dbReference type="NCBI Taxonomy" id="1618439"/>
    <lineage>
        <taxon>Bacteria</taxon>
        <taxon>Candidatus Gottesmaniibacteriota</taxon>
    </lineage>
</organism>
<evidence type="ECO:0000256" key="1">
    <source>
        <dbReference type="SAM" id="Phobius"/>
    </source>
</evidence>
<dbReference type="EMBL" id="LCPJ01000001">
    <property type="protein sequence ID" value="KKU96316.1"/>
    <property type="molecule type" value="Genomic_DNA"/>
</dbReference>
<sequence>MSQRDASQSGQIVLISLLILTIATTIALSLIGRTTTDLTISTQIEESSRAFSAAEAGIEEALKSGTGTGGAQVLTPGTTYNVAVASVGGAAGVYQFAQKTTRGVTETLWLVSHNADGTLIETPTYTNATIDLCWSSETTTPAAAVTILFKRAGVYYAAKGSFDPDAARRAVNKFSDVTATSGGCGFAAMYRQLLTFSDFGINPASDTLLMLRVRPVYSDTQIAVNAPAVLPYQGNRFESTGSTATGVSRKVVVYQQYRSASSSIYNAAVYSQSALTH</sequence>